<dbReference type="EMBL" id="AUXW01000166">
    <property type="protein sequence ID" value="KKE82342.1"/>
    <property type="molecule type" value="Genomic_DNA"/>
</dbReference>
<dbReference type="Pfam" id="PF10881">
    <property type="entry name" value="DUF2726"/>
    <property type="match status" value="1"/>
</dbReference>
<evidence type="ECO:0000313" key="9">
    <source>
        <dbReference type="EMBL" id="KKE82342.1"/>
    </source>
</evidence>
<dbReference type="CDD" id="cd18808">
    <property type="entry name" value="SF1_C_Upf1"/>
    <property type="match status" value="1"/>
</dbReference>
<feature type="domain" description="DUF2726" evidence="6">
    <location>
        <begin position="832"/>
        <end position="902"/>
    </location>
</feature>
<dbReference type="PANTHER" id="PTHR43788:SF8">
    <property type="entry name" value="DNA-BINDING PROTEIN SMUBP-2"/>
    <property type="match status" value="1"/>
</dbReference>
<evidence type="ECO:0000256" key="5">
    <source>
        <dbReference type="ARBA" id="ARBA00022840"/>
    </source>
</evidence>
<dbReference type="CDD" id="cd17934">
    <property type="entry name" value="DEXXQc_Upf1-like"/>
    <property type="match status" value="1"/>
</dbReference>
<dbReference type="PANTHER" id="PTHR43788">
    <property type="entry name" value="DNA2/NAM7 HELICASE FAMILY MEMBER"/>
    <property type="match status" value="1"/>
</dbReference>
<name>A0A0F6A806_9GAMM</name>
<comment type="caution">
    <text evidence="9">The sequence shown here is derived from an EMBL/GenBank/DDBJ whole genome shotgun (WGS) entry which is preliminary data.</text>
</comment>
<feature type="domain" description="DNA2/NAM7 helicase helicase" evidence="7">
    <location>
        <begin position="178"/>
        <end position="527"/>
    </location>
</feature>
<protein>
    <submittedName>
        <fullName evidence="9">Uncharacterized protein</fullName>
    </submittedName>
</protein>
<comment type="similarity">
    <text evidence="1">Belongs to the DNA2/NAM7 helicase family.</text>
</comment>
<dbReference type="InterPro" id="IPR041677">
    <property type="entry name" value="DNA2/NAM7_AAA_11"/>
</dbReference>
<dbReference type="InterPro" id="IPR027417">
    <property type="entry name" value="P-loop_NTPase"/>
</dbReference>
<evidence type="ECO:0000256" key="3">
    <source>
        <dbReference type="ARBA" id="ARBA00022801"/>
    </source>
</evidence>
<accession>A0A0F6A806</accession>
<dbReference type="Gene3D" id="3.40.50.300">
    <property type="entry name" value="P-loop containing nucleotide triphosphate hydrolases"/>
    <property type="match status" value="2"/>
</dbReference>
<evidence type="ECO:0000256" key="2">
    <source>
        <dbReference type="ARBA" id="ARBA00022741"/>
    </source>
</evidence>
<dbReference type="Pfam" id="PF13086">
    <property type="entry name" value="AAA_11"/>
    <property type="match status" value="1"/>
</dbReference>
<dbReference type="AlphaFoldDB" id="A0A0F6A806"/>
<keyword evidence="3" id="KW-0378">Hydrolase</keyword>
<organism evidence="9 10">
    <name type="scientific">Pseudoalteromonas luteoviolacea S4054</name>
    <dbReference type="NCBI Taxonomy" id="1129367"/>
    <lineage>
        <taxon>Bacteria</taxon>
        <taxon>Pseudomonadati</taxon>
        <taxon>Pseudomonadota</taxon>
        <taxon>Gammaproteobacteria</taxon>
        <taxon>Alteromonadales</taxon>
        <taxon>Pseudoalteromonadaceae</taxon>
        <taxon>Pseudoalteromonas</taxon>
    </lineage>
</organism>
<sequence length="912" mass="104474">MDEHKVLILTLYQGRWIDKTKNIKSLEPYRGGFKVEFGNGTYRYGHSKIKVFRNPVEVDTSGCEIFVHNMPLSTGTYEVLRFSEHFCIFENGKKKYYPIGAVSFVKNILQSPNALGIVDYYSKLAELKQEEKESKHLHYYYSKKLRLISDESIAARFIDNSTPATIEHNETLIFPFGVNLSQRTALKRALSSQLSLIQGPPGTGKTQTILNLIANLVMQGKSVAVAAGNNSAVANVFEKLEKSNLGFLAATLGSKKNVTSFFSSLPNKPDMSDWQLLPSEQASTTQSLVKLDMRITQLLESKNQLAKEKSYLDKLALEKRYFNKSFDTTPFELDRLSIFQRWQTPEVLKFMADFEYHSQLGSLTWKTKLKWLVKYRIYKFEELSEFDLSVFRRLVSTFYQTKIEETEQVIRVLQQQLDSEGFDTLLERQTDLSMKLFKSFVAEKYSDTEFKETNANSYNKRDYQDFVTQFPVTLSTTDSLMSNKPDAVLFDVLIVDEASQVNLLSGFLAMCCAKNMVVVGDTKQLPHIAKEKRQVDIEHLYGETSPYNYKRNSLLASLIKLFPLSPTTLLKEHYRCHPRIIEFCNQKFYNGELIVMTDGITEPFQIVKTEKGNHAAPALNSKGLINQREIDVIEQEVLPVELAHTSSEDIGVITPYRPQANKCNDHFGQRGIDADTVHKFQGREKDTIIFSTTANKINKHIDQPELINVTVSRAKNRLTFVSSQSLVKESGTNIGDLMRYIEYQSESQVIYESSVVSIFDCLYSEYSEKLNALMTRVRRSSEFLSQDLMSALIDELLNTGDYSCLAYKKDYPLSFLFSKFEHFTNREAEFIQHPSSHVDFIVYNTMDMQPVLAIEVDGYTFHDLNPLQLDRDAIKNSIFNKTQLPLFRFSTKGSSEKDRLKALLAPWKVRAS</sequence>
<gene>
    <name evidence="9" type="ORF">N479_19065</name>
</gene>
<keyword evidence="5" id="KW-0067">ATP-binding</keyword>
<proteinExistence type="inferred from homology"/>
<dbReference type="InterPro" id="IPR024402">
    <property type="entry name" value="DUF2726"/>
</dbReference>
<dbReference type="PATRIC" id="fig|1129367.4.peg.3875"/>
<dbReference type="GO" id="GO:0005524">
    <property type="term" value="F:ATP binding"/>
    <property type="evidence" value="ECO:0007669"/>
    <property type="project" value="UniProtKB-KW"/>
</dbReference>
<dbReference type="GO" id="GO:0016787">
    <property type="term" value="F:hydrolase activity"/>
    <property type="evidence" value="ECO:0007669"/>
    <property type="project" value="UniProtKB-KW"/>
</dbReference>
<feature type="domain" description="DNA2/NAM7 helicase-like C-terminal" evidence="8">
    <location>
        <begin position="552"/>
        <end position="724"/>
    </location>
</feature>
<reference evidence="9 10" key="1">
    <citation type="journal article" date="2015" name="BMC Genomics">
        <title>Genome mining reveals unlocked bioactive potential of marine Gram-negative bacteria.</title>
        <authorList>
            <person name="Machado H."/>
            <person name="Sonnenschein E.C."/>
            <person name="Melchiorsen J."/>
            <person name="Gram L."/>
        </authorList>
    </citation>
    <scope>NUCLEOTIDE SEQUENCE [LARGE SCALE GENOMIC DNA]</scope>
    <source>
        <strain evidence="9 10">S4054</strain>
    </source>
</reference>
<evidence type="ECO:0000259" key="8">
    <source>
        <dbReference type="Pfam" id="PF13087"/>
    </source>
</evidence>
<dbReference type="InterPro" id="IPR050534">
    <property type="entry name" value="Coronavir_polyprotein_1ab"/>
</dbReference>
<dbReference type="RefSeq" id="WP_052961057.1">
    <property type="nucleotide sequence ID" value="NZ_AUXW01000166.1"/>
</dbReference>
<dbReference type="Proteomes" id="UP000033434">
    <property type="component" value="Unassembled WGS sequence"/>
</dbReference>
<evidence type="ECO:0000259" key="6">
    <source>
        <dbReference type="Pfam" id="PF10881"/>
    </source>
</evidence>
<keyword evidence="2" id="KW-0547">Nucleotide-binding</keyword>
<evidence type="ECO:0000313" key="10">
    <source>
        <dbReference type="Proteomes" id="UP000033434"/>
    </source>
</evidence>
<evidence type="ECO:0000256" key="4">
    <source>
        <dbReference type="ARBA" id="ARBA00022806"/>
    </source>
</evidence>
<evidence type="ECO:0000256" key="1">
    <source>
        <dbReference type="ARBA" id="ARBA00007913"/>
    </source>
</evidence>
<dbReference type="Pfam" id="PF13087">
    <property type="entry name" value="AAA_12"/>
    <property type="match status" value="1"/>
</dbReference>
<dbReference type="InterPro" id="IPR041679">
    <property type="entry name" value="DNA2/NAM7-like_C"/>
</dbReference>
<dbReference type="InterPro" id="IPR047187">
    <property type="entry name" value="SF1_C_Upf1"/>
</dbReference>
<dbReference type="SUPFAM" id="SSF52540">
    <property type="entry name" value="P-loop containing nucleoside triphosphate hydrolases"/>
    <property type="match status" value="1"/>
</dbReference>
<keyword evidence="4" id="KW-0347">Helicase</keyword>
<dbReference type="GO" id="GO:0043139">
    <property type="term" value="F:5'-3' DNA helicase activity"/>
    <property type="evidence" value="ECO:0007669"/>
    <property type="project" value="TreeGrafter"/>
</dbReference>
<evidence type="ECO:0000259" key="7">
    <source>
        <dbReference type="Pfam" id="PF13086"/>
    </source>
</evidence>